<name>A0AC61ZTC4_9CAUD</name>
<protein>
    <submittedName>
        <fullName evidence="1">Uncharacterized protein</fullName>
    </submittedName>
</protein>
<evidence type="ECO:0000313" key="1">
    <source>
        <dbReference type="EMBL" id="WWT41143.1"/>
    </source>
</evidence>
<proteinExistence type="predicted"/>
<reference evidence="1" key="1">
    <citation type="submission" date="2024-02" db="EMBL/GenBank/DDBJ databases">
        <title>Klebsiella phages.</title>
        <authorList>
            <person name="Li J."/>
            <person name="Feng Y."/>
            <person name="Zong Z."/>
        </authorList>
    </citation>
    <scope>NUCLEOTIDE SEQUENCE</scope>
</reference>
<sequence>MKSIQLSILETYVAHWGWWQGVRELIQNAVDTKDYEVDFEQGQICIKSYGGKIPTSALLLGSTTKIDDDSTIGKFGEGMKLGFLVLQRLGAEIHMVNGTDVWKPRFAWSEDFGANCLTVDIHEDVVLGNPDAVSITIKNIPNEAILEIKDKYAPCQNLQVVVENSVGKAYSKNGNKDCRLFVNGIFVTVVPGRFKFDYDFKPSAFVLDRDRDSANTFEVKYEASKLLSNCEDILLLAELGAENYDDIEHFTSHRKSGYFSGYYESEEYEDPDHELSVRASKLFEEKHGYDAFPINASWDSKKKRLVSQTVIKKGWCPVEVKQTLYTMIERQWAVDSEIENMLDFQPLEFLERFHSKHKRQLKAKANRELERVIEMLKIIAK</sequence>
<organism evidence="1">
    <name type="scientific">Klebsiella phage phi1_175008</name>
    <dbReference type="NCBI Taxonomy" id="3127744"/>
    <lineage>
        <taxon>Viruses</taxon>
        <taxon>Duplodnaviria</taxon>
        <taxon>Heunggongvirae</taxon>
        <taxon>Uroviricota</taxon>
        <taxon>Caudoviricetes</taxon>
        <taxon>Stephanstirmvirinae</taxon>
    </lineage>
</organism>
<accession>A0AC61ZTC4</accession>
<dbReference type="EMBL" id="PP357458">
    <property type="protein sequence ID" value="WWT41143.1"/>
    <property type="molecule type" value="Genomic_DNA"/>
</dbReference>